<evidence type="ECO:0000259" key="2">
    <source>
        <dbReference type="Pfam" id="PF01636"/>
    </source>
</evidence>
<dbReference type="Gene3D" id="3.90.1200.10">
    <property type="match status" value="1"/>
</dbReference>
<reference evidence="3" key="2">
    <citation type="submission" date="2023-02" db="EMBL/GenBank/DDBJ databases">
        <title>'Rhodoalgimonas zhirmunskyi' gen. nov., isolated from a red alga.</title>
        <authorList>
            <person name="Nedashkovskaya O.I."/>
            <person name="Otstavnykh N.Y."/>
            <person name="Bystritskaya E.P."/>
            <person name="Balabanova L.A."/>
            <person name="Isaeva M.P."/>
        </authorList>
    </citation>
    <scope>NUCLEOTIDE SEQUENCE</scope>
    <source>
        <strain evidence="3">KCTC 52189</strain>
    </source>
</reference>
<dbReference type="Pfam" id="PF01636">
    <property type="entry name" value="APH"/>
    <property type="match status" value="1"/>
</dbReference>
<protein>
    <submittedName>
        <fullName evidence="3">Phosphotransferase</fullName>
    </submittedName>
</protein>
<organism evidence="3 4">
    <name type="scientific">Marimonas arenosa</name>
    <dbReference type="NCBI Taxonomy" id="1795305"/>
    <lineage>
        <taxon>Bacteria</taxon>
        <taxon>Pseudomonadati</taxon>
        <taxon>Pseudomonadota</taxon>
        <taxon>Alphaproteobacteria</taxon>
        <taxon>Rhodobacterales</taxon>
        <taxon>Paracoccaceae</taxon>
        <taxon>Marimonas</taxon>
    </lineage>
</organism>
<dbReference type="EMBL" id="JANHAX010000003">
    <property type="protein sequence ID" value="MDQ2090772.1"/>
    <property type="molecule type" value="Genomic_DNA"/>
</dbReference>
<comment type="similarity">
    <text evidence="1">Belongs to the pseudomonas-type ThrB family.</text>
</comment>
<evidence type="ECO:0000313" key="4">
    <source>
        <dbReference type="Proteomes" id="UP001226762"/>
    </source>
</evidence>
<evidence type="ECO:0000313" key="3">
    <source>
        <dbReference type="EMBL" id="MDQ2090772.1"/>
    </source>
</evidence>
<dbReference type="PANTHER" id="PTHR21064:SF6">
    <property type="entry name" value="AMINOGLYCOSIDE PHOSPHOTRANSFERASE DOMAIN-CONTAINING PROTEIN"/>
    <property type="match status" value="1"/>
</dbReference>
<dbReference type="Proteomes" id="UP001226762">
    <property type="component" value="Unassembled WGS sequence"/>
</dbReference>
<proteinExistence type="inferred from homology"/>
<name>A0AAE4B544_9RHOB</name>
<dbReference type="InterPro" id="IPR050249">
    <property type="entry name" value="Pseudomonas-type_ThrB"/>
</dbReference>
<accession>A0AAE4B544</accession>
<keyword evidence="4" id="KW-1185">Reference proteome</keyword>
<evidence type="ECO:0000256" key="1">
    <source>
        <dbReference type="ARBA" id="ARBA00038240"/>
    </source>
</evidence>
<gene>
    <name evidence="3" type="ORF">NO357_12750</name>
</gene>
<dbReference type="GO" id="GO:0019202">
    <property type="term" value="F:amino acid kinase activity"/>
    <property type="evidence" value="ECO:0007669"/>
    <property type="project" value="TreeGrafter"/>
</dbReference>
<comment type="caution">
    <text evidence="3">The sequence shown here is derived from an EMBL/GenBank/DDBJ whole genome shotgun (WGS) entry which is preliminary data.</text>
</comment>
<dbReference type="AlphaFoldDB" id="A0AAE4B544"/>
<dbReference type="PANTHER" id="PTHR21064">
    <property type="entry name" value="AMINOGLYCOSIDE PHOSPHOTRANSFERASE DOMAIN-CONTAINING PROTEIN-RELATED"/>
    <property type="match status" value="1"/>
</dbReference>
<reference evidence="3" key="1">
    <citation type="submission" date="2022-07" db="EMBL/GenBank/DDBJ databases">
        <authorList>
            <person name="Otstavnykh N."/>
            <person name="Isaeva M."/>
            <person name="Bystritskaya E."/>
        </authorList>
    </citation>
    <scope>NUCLEOTIDE SEQUENCE</scope>
    <source>
        <strain evidence="3">KCTC 52189</strain>
    </source>
</reference>
<dbReference type="InterPro" id="IPR002575">
    <property type="entry name" value="Aminoglycoside_PTrfase"/>
</dbReference>
<sequence>MLEIAQEAARLWGFDGARVRLAARRENVVFRVATGAGDFALRLHRPGYRSDDELASELDWMHVLAAGGLDVPDPVARPEGGYLATVGEHQVDVLSWVPGAPLGRAGELAGVGDRAVFCRRLGAVMARMHDISDAWERPAAFTRPAWDRDGLLGEAPLWGRFWEHPHLKPAERVLLERVRAAAGPVLARLEAGADYGLIHADLLSENMLRDGDRVFLIDFDDGGWGFRDFDLATFLLRFEDAPDYPELRRALCEGYAVRRQVRQDELDLFLLLRALTYPGWIADRLGEPGAAERSQRAVATATRSAWRWLETYGGTP</sequence>
<feature type="domain" description="Aminoglycoside phosphotransferase" evidence="2">
    <location>
        <begin position="21"/>
        <end position="261"/>
    </location>
</feature>
<dbReference type="RefSeq" id="WP_306736039.1">
    <property type="nucleotide sequence ID" value="NZ_JANHAX010000003.1"/>
</dbReference>
<dbReference type="Gene3D" id="3.30.200.20">
    <property type="entry name" value="Phosphorylase Kinase, domain 1"/>
    <property type="match status" value="1"/>
</dbReference>
<dbReference type="SUPFAM" id="SSF56112">
    <property type="entry name" value="Protein kinase-like (PK-like)"/>
    <property type="match status" value="1"/>
</dbReference>
<dbReference type="InterPro" id="IPR011009">
    <property type="entry name" value="Kinase-like_dom_sf"/>
</dbReference>